<dbReference type="PROSITE" id="PS50199">
    <property type="entry name" value="ZF_RANBP2_2"/>
    <property type="match status" value="1"/>
</dbReference>
<organism evidence="6 7">
    <name type="scientific">Roseateles asaccharophilus</name>
    <dbReference type="NCBI Taxonomy" id="582607"/>
    <lineage>
        <taxon>Bacteria</taxon>
        <taxon>Pseudomonadati</taxon>
        <taxon>Pseudomonadota</taxon>
        <taxon>Betaproteobacteria</taxon>
        <taxon>Burkholderiales</taxon>
        <taxon>Sphaerotilaceae</taxon>
        <taxon>Roseateles</taxon>
    </lineage>
</organism>
<dbReference type="InterPro" id="IPR001876">
    <property type="entry name" value="Znf_RanBP2"/>
</dbReference>
<protein>
    <recommendedName>
        <fullName evidence="5">RanBP2-type domain-containing protein</fullName>
    </recommendedName>
</protein>
<evidence type="ECO:0000256" key="4">
    <source>
        <dbReference type="SAM" id="MobiDB-lite"/>
    </source>
</evidence>
<feature type="compositionally biased region" description="Low complexity" evidence="4">
    <location>
        <begin position="105"/>
        <end position="118"/>
    </location>
</feature>
<comment type="caution">
    <text evidence="6">The sequence shown here is derived from an EMBL/GenBank/DDBJ whole genome shotgun (WGS) entry which is preliminary data.</text>
</comment>
<dbReference type="GO" id="GO:0008270">
    <property type="term" value="F:zinc ion binding"/>
    <property type="evidence" value="ECO:0007669"/>
    <property type="project" value="UniProtKB-KW"/>
</dbReference>
<evidence type="ECO:0000259" key="5">
    <source>
        <dbReference type="PROSITE" id="PS50199"/>
    </source>
</evidence>
<keyword evidence="7" id="KW-1185">Reference proteome</keyword>
<name>A0A4R6N8R4_9BURK</name>
<keyword evidence="2" id="KW-0863">Zinc-finger</keyword>
<dbReference type="AlphaFoldDB" id="A0A4R6N8R4"/>
<reference evidence="6 7" key="1">
    <citation type="submission" date="2019-03" db="EMBL/GenBank/DDBJ databases">
        <title>Genomic Encyclopedia of Type Strains, Phase IV (KMG-IV): sequencing the most valuable type-strain genomes for metagenomic binning, comparative biology and taxonomic classification.</title>
        <authorList>
            <person name="Goeker M."/>
        </authorList>
    </citation>
    <scope>NUCLEOTIDE SEQUENCE [LARGE SCALE GENOMIC DNA]</scope>
    <source>
        <strain evidence="6 7">DSM 25082</strain>
    </source>
</reference>
<evidence type="ECO:0000313" key="7">
    <source>
        <dbReference type="Proteomes" id="UP000295357"/>
    </source>
</evidence>
<dbReference type="RefSeq" id="WP_133602659.1">
    <property type="nucleotide sequence ID" value="NZ_JAUFPJ010000002.1"/>
</dbReference>
<evidence type="ECO:0000313" key="6">
    <source>
        <dbReference type="EMBL" id="TDP11892.1"/>
    </source>
</evidence>
<evidence type="ECO:0000256" key="3">
    <source>
        <dbReference type="ARBA" id="ARBA00022833"/>
    </source>
</evidence>
<accession>A0A4R6N8R4</accession>
<keyword evidence="3" id="KW-0862">Zinc</keyword>
<dbReference type="OrthoDB" id="8898689at2"/>
<dbReference type="Proteomes" id="UP000295357">
    <property type="component" value="Unassembled WGS sequence"/>
</dbReference>
<dbReference type="PROSITE" id="PS01358">
    <property type="entry name" value="ZF_RANBP2_1"/>
    <property type="match status" value="1"/>
</dbReference>
<dbReference type="EMBL" id="SNXE01000002">
    <property type="protein sequence ID" value="TDP11892.1"/>
    <property type="molecule type" value="Genomic_DNA"/>
</dbReference>
<evidence type="ECO:0000256" key="2">
    <source>
        <dbReference type="ARBA" id="ARBA00022771"/>
    </source>
</evidence>
<feature type="domain" description="RanBP2-type" evidence="5">
    <location>
        <begin position="57"/>
        <end position="87"/>
    </location>
</feature>
<feature type="region of interest" description="Disordered" evidence="4">
    <location>
        <begin position="87"/>
        <end position="124"/>
    </location>
</feature>
<sequence>MSEPIAYQMLWRCSKCQTRDLRALTQRFCPHCGAAQDPEQRYFPPEGQEVEVQGHRYVGADWPCGYCEAANSAAASFCTHCGAPREGHGEVRRVSDTASPPPAPEAKQPAAAATAQAAPSPPPTRRTWGRWLLAGMAALLLGWLALYLFEREVSATVVGQSWSRSVVVEQYQAQSASDWCEDLPADAYHVSRYQAQRGSREVEDGQSCHTVREDRGDGSFVKREECQTRWRSEPVYAARCDYRIKRWQPLRSETWRGTLPQQEPQWPAPSLSQRWEPGSVAQLGQQRLTTGRERYELQLQGPDGQAWRCELPQPEWAALATGSSLRLRLRGTGGVSCGL</sequence>
<evidence type="ECO:0000256" key="1">
    <source>
        <dbReference type="ARBA" id="ARBA00022723"/>
    </source>
</evidence>
<proteinExistence type="predicted"/>
<keyword evidence="1" id="KW-0479">Metal-binding</keyword>
<gene>
    <name evidence="6" type="ORF">DFR39_102276</name>
</gene>